<proteinExistence type="predicted"/>
<feature type="domain" description="Aminoglycoside phosphotransferase" evidence="1">
    <location>
        <begin position="17"/>
        <end position="68"/>
    </location>
</feature>
<evidence type="ECO:0000313" key="2">
    <source>
        <dbReference type="EMBL" id="MDQ0363300.1"/>
    </source>
</evidence>
<dbReference type="Proteomes" id="UP001230220">
    <property type="component" value="Unassembled WGS sequence"/>
</dbReference>
<evidence type="ECO:0000259" key="1">
    <source>
        <dbReference type="Pfam" id="PF01636"/>
    </source>
</evidence>
<name>A0ABU0E8Z7_9FIRM</name>
<dbReference type="InterPro" id="IPR011009">
    <property type="entry name" value="Kinase-like_dom_sf"/>
</dbReference>
<dbReference type="EMBL" id="JAUSUR010000012">
    <property type="protein sequence ID" value="MDQ0363300.1"/>
    <property type="molecule type" value="Genomic_DNA"/>
</dbReference>
<accession>A0ABU0E8Z7</accession>
<comment type="caution">
    <text evidence="2">The sequence shown here is derived from an EMBL/GenBank/DDBJ whole genome shotgun (WGS) entry which is preliminary data.</text>
</comment>
<dbReference type="Pfam" id="PF01636">
    <property type="entry name" value="APH"/>
    <property type="match status" value="1"/>
</dbReference>
<dbReference type="SUPFAM" id="SSF56112">
    <property type="entry name" value="Protein kinase-like (PK-like)"/>
    <property type="match status" value="1"/>
</dbReference>
<keyword evidence="3" id="KW-1185">Reference proteome</keyword>
<evidence type="ECO:0000313" key="3">
    <source>
        <dbReference type="Proteomes" id="UP001230220"/>
    </source>
</evidence>
<gene>
    <name evidence="2" type="ORF">J2S15_004065</name>
</gene>
<protein>
    <submittedName>
        <fullName evidence="2">Thiamine kinase-like enzyme</fullName>
    </submittedName>
</protein>
<dbReference type="InterPro" id="IPR002575">
    <property type="entry name" value="Aminoglycoside_PTrfase"/>
</dbReference>
<dbReference type="Gene3D" id="3.90.1200.10">
    <property type="match status" value="1"/>
</dbReference>
<sequence>MKILQVSELEEKEKNYILNFLQSLPNGNNLCHFDFHPRNILKTKNDFYIIDWALAAKGDLNSDIARTIIILKYADLQINNPIVRIFTRIRRYYFLYHYLRTLVIRNQKKEIQSWFIIILAARLSERISKKERKKIIRIVKKISTVPRFINSNSPS</sequence>
<reference evidence="2 3" key="1">
    <citation type="submission" date="2023-07" db="EMBL/GenBank/DDBJ databases">
        <title>Genomic Encyclopedia of Type Strains, Phase IV (KMG-IV): sequencing the most valuable type-strain genomes for metagenomic binning, comparative biology and taxonomic classification.</title>
        <authorList>
            <person name="Goeker M."/>
        </authorList>
    </citation>
    <scope>NUCLEOTIDE SEQUENCE [LARGE SCALE GENOMIC DNA]</scope>
    <source>
        <strain evidence="2 3">DSM 16784</strain>
    </source>
</reference>
<organism evidence="2 3">
    <name type="scientific">Breznakia pachnodae</name>
    <dbReference type="NCBI Taxonomy" id="265178"/>
    <lineage>
        <taxon>Bacteria</taxon>
        <taxon>Bacillati</taxon>
        <taxon>Bacillota</taxon>
        <taxon>Erysipelotrichia</taxon>
        <taxon>Erysipelotrichales</taxon>
        <taxon>Erysipelotrichaceae</taxon>
        <taxon>Breznakia</taxon>
    </lineage>
</organism>